<dbReference type="EMBL" id="FCOE02000010">
    <property type="protein sequence ID" value="SAK69518.1"/>
    <property type="molecule type" value="Genomic_DNA"/>
</dbReference>
<organism evidence="1 2">
    <name type="scientific">Caballeronia pedi</name>
    <dbReference type="NCBI Taxonomy" id="1777141"/>
    <lineage>
        <taxon>Bacteria</taxon>
        <taxon>Pseudomonadati</taxon>
        <taxon>Pseudomonadota</taxon>
        <taxon>Betaproteobacteria</taxon>
        <taxon>Burkholderiales</taxon>
        <taxon>Burkholderiaceae</taxon>
        <taxon>Caballeronia</taxon>
    </lineage>
</organism>
<sequence>MAAVLVEYLDDSEPLTFKDVAAQCRIDDDDERDFIERIVIPSARQAAESKSGAAIRKARYVERIAVFPMQALSLSLGQVVRVESVVARISSSAATTTLDVSTYELVQLGRESLLAPLGECPWPNATAVTITYQAGIDLSRFPSVRSWMLLAAAWAYDHRELFAKGQALTAMPGGYAARCLRPSACRRGSDGGGSFE</sequence>
<evidence type="ECO:0000313" key="2">
    <source>
        <dbReference type="Proteomes" id="UP000054911"/>
    </source>
</evidence>
<keyword evidence="2" id="KW-1185">Reference proteome</keyword>
<dbReference type="AlphaFoldDB" id="A0A158BHF1"/>
<comment type="caution">
    <text evidence="1">The sequence shown here is derived from an EMBL/GenBank/DDBJ whole genome shotgun (WGS) entry which is preliminary data.</text>
</comment>
<protein>
    <recommendedName>
        <fullName evidence="3">Phage gp6-like head-tail connector protein</fullName>
    </recommendedName>
</protein>
<evidence type="ECO:0000313" key="1">
    <source>
        <dbReference type="EMBL" id="SAK69518.1"/>
    </source>
</evidence>
<reference evidence="1" key="1">
    <citation type="submission" date="2016-01" db="EMBL/GenBank/DDBJ databases">
        <authorList>
            <person name="Peeters C."/>
        </authorList>
    </citation>
    <scope>NUCLEOTIDE SEQUENCE [LARGE SCALE GENOMIC DNA]</scope>
    <source>
        <strain evidence="1">LMG 29323</strain>
    </source>
</reference>
<proteinExistence type="predicted"/>
<evidence type="ECO:0008006" key="3">
    <source>
        <dbReference type="Google" id="ProtNLM"/>
    </source>
</evidence>
<accession>A0A158BHF1</accession>
<name>A0A158BHF1_9BURK</name>
<gene>
    <name evidence="1" type="ORF">AWB80_03575</name>
</gene>
<dbReference type="Proteomes" id="UP000054911">
    <property type="component" value="Unassembled WGS sequence"/>
</dbReference>
<dbReference type="Gene3D" id="1.10.3230.30">
    <property type="entry name" value="Phage gp6-like head-tail connector protein"/>
    <property type="match status" value="1"/>
</dbReference>
<dbReference type="STRING" id="1777141.AWB80_03575"/>
<dbReference type="RefSeq" id="WP_244206564.1">
    <property type="nucleotide sequence ID" value="NZ_FCOE02000010.1"/>
</dbReference>